<evidence type="ECO:0000256" key="2">
    <source>
        <dbReference type="ARBA" id="ARBA00022840"/>
    </source>
</evidence>
<dbReference type="SUPFAM" id="SSF52540">
    <property type="entry name" value="P-loop containing nucleoside triphosphate hydrolases"/>
    <property type="match status" value="1"/>
</dbReference>
<keyword evidence="1" id="KW-0547">Nucleotide-binding</keyword>
<evidence type="ECO:0000313" key="3">
    <source>
        <dbReference type="EMBL" id="MCU4751637.1"/>
    </source>
</evidence>
<organism evidence="3 4">
    <name type="scientific">Natronosalvus hydrolyticus</name>
    <dbReference type="NCBI Taxonomy" id="2979988"/>
    <lineage>
        <taxon>Archaea</taxon>
        <taxon>Methanobacteriati</taxon>
        <taxon>Methanobacteriota</taxon>
        <taxon>Stenosarchaea group</taxon>
        <taxon>Halobacteria</taxon>
        <taxon>Halobacteriales</taxon>
        <taxon>Natrialbaceae</taxon>
        <taxon>Natronosalvus</taxon>
    </lineage>
</organism>
<dbReference type="GO" id="GO:0051782">
    <property type="term" value="P:negative regulation of cell division"/>
    <property type="evidence" value="ECO:0007669"/>
    <property type="project" value="TreeGrafter"/>
</dbReference>
<dbReference type="PANTHER" id="PTHR43384">
    <property type="entry name" value="SEPTUM SITE-DETERMINING PROTEIN MIND HOMOLOG, CHLOROPLASTIC-RELATED"/>
    <property type="match status" value="1"/>
</dbReference>
<protein>
    <submittedName>
        <fullName evidence="3">P-loop NTPase</fullName>
    </submittedName>
</protein>
<name>A0AAP2Z6K3_9EURY</name>
<keyword evidence="2" id="KW-0067">ATP-binding</keyword>
<dbReference type="PANTHER" id="PTHR43384:SF10">
    <property type="entry name" value="ATPASE INVOLVED IN CHROMOSOME PARTITIONING, PARA_MIND FAMILY"/>
    <property type="match status" value="1"/>
</dbReference>
<dbReference type="GO" id="GO:0009898">
    <property type="term" value="C:cytoplasmic side of plasma membrane"/>
    <property type="evidence" value="ECO:0007669"/>
    <property type="project" value="TreeGrafter"/>
</dbReference>
<gene>
    <name evidence="3" type="ORF">OB919_06535</name>
</gene>
<dbReference type="Proteomes" id="UP001321047">
    <property type="component" value="Unassembled WGS sequence"/>
</dbReference>
<keyword evidence="4" id="KW-1185">Reference proteome</keyword>
<evidence type="ECO:0000313" key="4">
    <source>
        <dbReference type="Proteomes" id="UP001321047"/>
    </source>
</evidence>
<dbReference type="InterPro" id="IPR033756">
    <property type="entry name" value="YlxH/NBP35"/>
</dbReference>
<dbReference type="GO" id="GO:0005829">
    <property type="term" value="C:cytosol"/>
    <property type="evidence" value="ECO:0007669"/>
    <property type="project" value="TreeGrafter"/>
</dbReference>
<dbReference type="GO" id="GO:0016887">
    <property type="term" value="F:ATP hydrolysis activity"/>
    <property type="evidence" value="ECO:0007669"/>
    <property type="project" value="TreeGrafter"/>
</dbReference>
<dbReference type="RefSeq" id="WP_342807623.1">
    <property type="nucleotide sequence ID" value="NZ_JAOPJZ010000003.1"/>
</dbReference>
<dbReference type="EMBL" id="JAOPJZ010000003">
    <property type="protein sequence ID" value="MCU4751637.1"/>
    <property type="molecule type" value="Genomic_DNA"/>
</dbReference>
<proteinExistence type="predicted"/>
<reference evidence="3 4" key="1">
    <citation type="submission" date="2022-09" db="EMBL/GenBank/DDBJ databases">
        <title>Enrichment on poylsaccharides allowed isolation of novel metabolic and taxonomic groups of Haloarchaea.</title>
        <authorList>
            <person name="Sorokin D.Y."/>
            <person name="Elcheninov A.G."/>
            <person name="Khizhniak T.V."/>
            <person name="Kolganova T.V."/>
            <person name="Kublanov I.V."/>
        </authorList>
    </citation>
    <scope>NUCLEOTIDE SEQUENCE [LARGE SCALE GENOMIC DNA]</scope>
    <source>
        <strain evidence="3 4">AArc-curdl1</strain>
    </source>
</reference>
<dbReference type="Pfam" id="PF10609">
    <property type="entry name" value="ParA"/>
    <property type="match status" value="1"/>
</dbReference>
<accession>A0AAP2Z6K3</accession>
<dbReference type="GO" id="GO:0005524">
    <property type="term" value="F:ATP binding"/>
    <property type="evidence" value="ECO:0007669"/>
    <property type="project" value="UniProtKB-KW"/>
</dbReference>
<dbReference type="Gene3D" id="3.40.50.300">
    <property type="entry name" value="P-loop containing nucleotide triphosphate hydrolases"/>
    <property type="match status" value="1"/>
</dbReference>
<evidence type="ECO:0000256" key="1">
    <source>
        <dbReference type="ARBA" id="ARBA00022741"/>
    </source>
</evidence>
<sequence>MIIAVSGGKGGVGKSTLSLNLGYELDAVIVDADLATADLPAGAGRGPNLHDVLAGRAEPMAAVETVGPIRLLPCGRTLEGARASKLVELTRVVERLERQCGRVVIDCPAGLAQDVGVELYSADVAVLVTMPNRVALHDAYRTRRLALDVETPIGSVVLNQCRSTDAEDLVGQVEAKMGAPVTVIERRADIAAAQAAGRPLRTESPTSPMLEGFDSITWAIERCERHLSGGIGVL</sequence>
<comment type="caution">
    <text evidence="3">The sequence shown here is derived from an EMBL/GenBank/DDBJ whole genome shotgun (WGS) entry which is preliminary data.</text>
</comment>
<dbReference type="InterPro" id="IPR050625">
    <property type="entry name" value="ParA/MinD_ATPase"/>
</dbReference>
<dbReference type="AlphaFoldDB" id="A0AAP2Z6K3"/>
<dbReference type="InterPro" id="IPR027417">
    <property type="entry name" value="P-loop_NTPase"/>
</dbReference>